<dbReference type="AlphaFoldDB" id="F0WWM3"/>
<keyword evidence="2" id="KW-0732">Signal</keyword>
<feature type="chain" id="PRO_5003259963" evidence="2">
    <location>
        <begin position="20"/>
        <end position="290"/>
    </location>
</feature>
<dbReference type="HOGENOM" id="CLU_961132_0_0_1"/>
<reference evidence="3" key="2">
    <citation type="submission" date="2011-02" db="EMBL/GenBank/DDBJ databases">
        <authorList>
            <person name="MacLean D."/>
        </authorList>
    </citation>
    <scope>NUCLEOTIDE SEQUENCE</scope>
</reference>
<feature type="signal peptide" evidence="2">
    <location>
        <begin position="1"/>
        <end position="19"/>
    </location>
</feature>
<sequence>MKSPFSIATILALITSSNGQLLRTSSEDRVLLASASDSTIMGPKEDHLSSHHTQGLSSGRDSKSHGNDITPQFWHGDIHEVVKPQKEMATSKCMSCFSHAEKRVSKDPTEVKHCMQFEKLHANCKEKWSLSSSKTHERQLMESNCCATPSIGGSSLQCANCGSGYPPAEVTQTTTVGYPAFSFPNQQNTQYASLGHYQNPSYQRGRTIPNQQNQAGYGSFEISGVNFGTYVAPPPMQDIPHRSNSPQRTGEQAAKCCCMCSHCAISVALEAACCCIVMAVCECIVDTISR</sequence>
<evidence type="ECO:0000256" key="2">
    <source>
        <dbReference type="SAM" id="SignalP"/>
    </source>
</evidence>
<feature type="region of interest" description="Disordered" evidence="1">
    <location>
        <begin position="41"/>
        <end position="70"/>
    </location>
</feature>
<evidence type="ECO:0000313" key="3">
    <source>
        <dbReference type="EMBL" id="CCA25847.1"/>
    </source>
</evidence>
<proteinExistence type="predicted"/>
<accession>F0WWM3</accession>
<evidence type="ECO:0000256" key="1">
    <source>
        <dbReference type="SAM" id="MobiDB-lite"/>
    </source>
</evidence>
<reference evidence="3" key="1">
    <citation type="journal article" date="2011" name="PLoS Biol.">
        <title>Gene gain and loss during evolution of obligate parasitism in the white rust pathogen of Arabidopsis thaliana.</title>
        <authorList>
            <person name="Kemen E."/>
            <person name="Gardiner A."/>
            <person name="Schultz-Larsen T."/>
            <person name="Kemen A.C."/>
            <person name="Balmuth A.L."/>
            <person name="Robert-Seilaniantz A."/>
            <person name="Bailey K."/>
            <person name="Holub E."/>
            <person name="Studholme D.J."/>
            <person name="Maclean D."/>
            <person name="Jones J.D."/>
        </authorList>
    </citation>
    <scope>NUCLEOTIDE SEQUENCE</scope>
</reference>
<name>F0WWM3_9STRA</name>
<protein>
    <submittedName>
        <fullName evidence="3">AlNc14C325G10635 protein</fullName>
    </submittedName>
</protein>
<dbReference type="EMBL" id="FR824370">
    <property type="protein sequence ID" value="CCA25847.1"/>
    <property type="molecule type" value="Genomic_DNA"/>
</dbReference>
<organism evidence="3">
    <name type="scientific">Albugo laibachii Nc14</name>
    <dbReference type="NCBI Taxonomy" id="890382"/>
    <lineage>
        <taxon>Eukaryota</taxon>
        <taxon>Sar</taxon>
        <taxon>Stramenopiles</taxon>
        <taxon>Oomycota</taxon>
        <taxon>Peronosporomycetes</taxon>
        <taxon>Albuginales</taxon>
        <taxon>Albuginaceae</taxon>
        <taxon>Albugo</taxon>
    </lineage>
</organism>
<gene>
    <name evidence="3" type="primary">AlNc14C325G10635</name>
    <name evidence="3" type="ORF">ALNC14_119910</name>
</gene>